<evidence type="ECO:0000313" key="2">
    <source>
        <dbReference type="Proteomes" id="UP001500037"/>
    </source>
</evidence>
<proteinExistence type="predicted"/>
<dbReference type="Proteomes" id="UP001500037">
    <property type="component" value="Unassembled WGS sequence"/>
</dbReference>
<keyword evidence="2" id="KW-1185">Reference proteome</keyword>
<evidence type="ECO:0000313" key="1">
    <source>
        <dbReference type="EMBL" id="GAA1249357.1"/>
    </source>
</evidence>
<protein>
    <submittedName>
        <fullName evidence="1">Uncharacterized protein</fullName>
    </submittedName>
</protein>
<comment type="caution">
    <text evidence="1">The sequence shown here is derived from an EMBL/GenBank/DDBJ whole genome shotgun (WGS) entry which is preliminary data.</text>
</comment>
<organism evidence="1 2">
    <name type="scientific">Kitasatospora nipponensis</name>
    <dbReference type="NCBI Taxonomy" id="258049"/>
    <lineage>
        <taxon>Bacteria</taxon>
        <taxon>Bacillati</taxon>
        <taxon>Actinomycetota</taxon>
        <taxon>Actinomycetes</taxon>
        <taxon>Kitasatosporales</taxon>
        <taxon>Streptomycetaceae</taxon>
        <taxon>Kitasatospora</taxon>
    </lineage>
</organism>
<accession>A0ABN1WK22</accession>
<reference evidence="1 2" key="1">
    <citation type="journal article" date="2019" name="Int. J. Syst. Evol. Microbiol.">
        <title>The Global Catalogue of Microorganisms (GCM) 10K type strain sequencing project: providing services to taxonomists for standard genome sequencing and annotation.</title>
        <authorList>
            <consortium name="The Broad Institute Genomics Platform"/>
            <consortium name="The Broad Institute Genome Sequencing Center for Infectious Disease"/>
            <person name="Wu L."/>
            <person name="Ma J."/>
        </authorList>
    </citation>
    <scope>NUCLEOTIDE SEQUENCE [LARGE SCALE GENOMIC DNA]</scope>
    <source>
        <strain evidence="1 2">JCM 13004</strain>
    </source>
</reference>
<dbReference type="EMBL" id="BAAALF010000086">
    <property type="protein sequence ID" value="GAA1249357.1"/>
    <property type="molecule type" value="Genomic_DNA"/>
</dbReference>
<name>A0ABN1WK22_9ACTN</name>
<sequence>MDVFIALFDGGMYVPIAAPGQVITGRNPAGECILLGFADAGLGRDVPAAVGTSYCDAAGLMAMLAGTGAVELVLRSRHGQARLPRLMLERWADSFPDGRLRLDPATGPDARALHEALTRRVSGFPAVCAAWLSLARWPDSPESQLLLHVVVEEDPPGPVANHLLRALLQEEALRHLSYPEVAVVPLHPVAHAHTIAELEGLGLATVRNDARPTRSR</sequence>
<gene>
    <name evidence="1" type="ORF">GCM10009665_45220</name>
</gene>